<dbReference type="Proteomes" id="UP001352852">
    <property type="component" value="Unassembled WGS sequence"/>
</dbReference>
<comment type="caution">
    <text evidence="1">The sequence shown here is derived from an EMBL/GenBank/DDBJ whole genome shotgun (WGS) entry which is preliminary data.</text>
</comment>
<dbReference type="EMBL" id="JAHUTJ010008751">
    <property type="protein sequence ID" value="MED6267157.1"/>
    <property type="molecule type" value="Genomic_DNA"/>
</dbReference>
<accession>A0ABU7CWW8</accession>
<evidence type="ECO:0000313" key="2">
    <source>
        <dbReference type="Proteomes" id="UP001352852"/>
    </source>
</evidence>
<gene>
    <name evidence="1" type="ORF">CHARACLAT_009211</name>
</gene>
<name>A0ABU7CWW8_9TELE</name>
<sequence>MAAGDRRQTPVTLQGQKKYRNRVHGVSVKSHSTFCLQERSCCFRLLLSLIYASVTEDIHPPFRTLWSS</sequence>
<evidence type="ECO:0000313" key="1">
    <source>
        <dbReference type="EMBL" id="MED6267157.1"/>
    </source>
</evidence>
<proteinExistence type="predicted"/>
<reference evidence="1 2" key="1">
    <citation type="submission" date="2021-06" db="EMBL/GenBank/DDBJ databases">
        <authorList>
            <person name="Palmer J.M."/>
        </authorList>
    </citation>
    <scope>NUCLEOTIDE SEQUENCE [LARGE SCALE GENOMIC DNA]</scope>
    <source>
        <strain evidence="1 2">CL_MEX2019</strain>
        <tissue evidence="1">Muscle</tissue>
    </source>
</reference>
<organism evidence="1 2">
    <name type="scientific">Characodon lateralis</name>
    <dbReference type="NCBI Taxonomy" id="208331"/>
    <lineage>
        <taxon>Eukaryota</taxon>
        <taxon>Metazoa</taxon>
        <taxon>Chordata</taxon>
        <taxon>Craniata</taxon>
        <taxon>Vertebrata</taxon>
        <taxon>Euteleostomi</taxon>
        <taxon>Actinopterygii</taxon>
        <taxon>Neopterygii</taxon>
        <taxon>Teleostei</taxon>
        <taxon>Neoteleostei</taxon>
        <taxon>Acanthomorphata</taxon>
        <taxon>Ovalentaria</taxon>
        <taxon>Atherinomorphae</taxon>
        <taxon>Cyprinodontiformes</taxon>
        <taxon>Goodeidae</taxon>
        <taxon>Characodon</taxon>
    </lineage>
</organism>
<keyword evidence="2" id="KW-1185">Reference proteome</keyword>
<protein>
    <submittedName>
        <fullName evidence="1">Uncharacterized protein</fullName>
    </submittedName>
</protein>